<dbReference type="KEGG" id="dpl:KGM_214576"/>
<organism evidence="3 4">
    <name type="scientific">Danaus plexippus plexippus</name>
    <dbReference type="NCBI Taxonomy" id="278856"/>
    <lineage>
        <taxon>Eukaryota</taxon>
        <taxon>Metazoa</taxon>
        <taxon>Ecdysozoa</taxon>
        <taxon>Arthropoda</taxon>
        <taxon>Hexapoda</taxon>
        <taxon>Insecta</taxon>
        <taxon>Pterygota</taxon>
        <taxon>Neoptera</taxon>
        <taxon>Endopterygota</taxon>
        <taxon>Lepidoptera</taxon>
        <taxon>Glossata</taxon>
        <taxon>Ditrysia</taxon>
        <taxon>Papilionoidea</taxon>
        <taxon>Nymphalidae</taxon>
        <taxon>Danainae</taxon>
        <taxon>Danaini</taxon>
        <taxon>Danaina</taxon>
        <taxon>Danaus</taxon>
        <taxon>Danaus</taxon>
    </lineage>
</organism>
<feature type="region of interest" description="Disordered" evidence="1">
    <location>
        <begin position="312"/>
        <end position="333"/>
    </location>
</feature>
<keyword evidence="2" id="KW-0812">Transmembrane</keyword>
<dbReference type="STRING" id="278856.A0A212F901"/>
<feature type="transmembrane region" description="Helical" evidence="2">
    <location>
        <begin position="199"/>
        <end position="218"/>
    </location>
</feature>
<evidence type="ECO:0000256" key="1">
    <source>
        <dbReference type="SAM" id="MobiDB-lite"/>
    </source>
</evidence>
<protein>
    <submittedName>
        <fullName evidence="3">Uncharacterized protein</fullName>
    </submittedName>
</protein>
<reference evidence="3 4" key="1">
    <citation type="journal article" date="2011" name="Cell">
        <title>The monarch butterfly genome yields insights into long-distance migration.</title>
        <authorList>
            <person name="Zhan S."/>
            <person name="Merlin C."/>
            <person name="Boore J.L."/>
            <person name="Reppert S.M."/>
        </authorList>
    </citation>
    <scope>NUCLEOTIDE SEQUENCE [LARGE SCALE GENOMIC DNA]</scope>
    <source>
        <strain evidence="3">F-2</strain>
    </source>
</reference>
<dbReference type="InParanoid" id="A0A212F901"/>
<dbReference type="PANTHER" id="PTHR31872:SF4">
    <property type="entry name" value="TRANSMEMBRANE PROTEIN 179"/>
    <property type="match status" value="1"/>
</dbReference>
<dbReference type="eggNOG" id="ENOG502SG7F">
    <property type="taxonomic scope" value="Eukaryota"/>
</dbReference>
<feature type="transmembrane region" description="Helical" evidence="2">
    <location>
        <begin position="164"/>
        <end position="187"/>
    </location>
</feature>
<gene>
    <name evidence="3" type="ORF">KGM_214576</name>
</gene>
<name>A0A212F901_DANPL</name>
<evidence type="ECO:0000313" key="4">
    <source>
        <dbReference type="Proteomes" id="UP000007151"/>
    </source>
</evidence>
<keyword evidence="4" id="KW-1185">Reference proteome</keyword>
<dbReference type="Proteomes" id="UP000007151">
    <property type="component" value="Unassembled WGS sequence"/>
</dbReference>
<dbReference type="InterPro" id="IPR029673">
    <property type="entry name" value="TMEM179"/>
</dbReference>
<feature type="transmembrane region" description="Helical" evidence="2">
    <location>
        <begin position="265"/>
        <end position="286"/>
    </location>
</feature>
<proteinExistence type="predicted"/>
<accession>A0A212F901</accession>
<keyword evidence="2" id="KW-0472">Membrane</keyword>
<dbReference type="PANTHER" id="PTHR31872">
    <property type="entry name" value="TRANSMEMBRANE PROTEIN 179"/>
    <property type="match status" value="1"/>
</dbReference>
<comment type="caution">
    <text evidence="3">The sequence shown here is derived from an EMBL/GenBank/DDBJ whole genome shotgun (WGS) entry which is preliminary data.</text>
</comment>
<dbReference type="AlphaFoldDB" id="A0A212F901"/>
<evidence type="ECO:0000313" key="3">
    <source>
        <dbReference type="EMBL" id="OWR50201.1"/>
    </source>
</evidence>
<keyword evidence="2" id="KW-1133">Transmembrane helix</keyword>
<evidence type="ECO:0000256" key="2">
    <source>
        <dbReference type="SAM" id="Phobius"/>
    </source>
</evidence>
<sequence>MTIVLYNYRELEERASRHLNVWKAWHLILYALAAVFGILNYVFLQNTMQLVDNNCVLYPRQLAFTVIELPGPVGTGDNDLMNATLSNTTDGAITNNVNEDAQNLDVLGENATDGLKNRSEDTVTKTNVTETDINIITDNETHRLVLDTSRTLFGYDSDCQFAEYMPIMSTIFAAAWATFFTMCPGGGHSRSGLQRPWRILSPALLFSLVMVALTGHSFSSTNSGLFTFCSAFHNITNATTCSSVDPHLLSNPDWSFGGRVSATRAASAGVWVSWACGAALLLVRCLTAPDFHVRRTAVVLKDPQQKITPYLKKSSRKQITNSSPDKRDSLSVRSEPTLMTELVTASIDRDTAPSSSQATPQLTPARVHYILNFYIQNNGRIIFPNTK</sequence>
<dbReference type="EMBL" id="AGBW02009658">
    <property type="protein sequence ID" value="OWR50201.1"/>
    <property type="molecule type" value="Genomic_DNA"/>
</dbReference>
<feature type="transmembrane region" description="Helical" evidence="2">
    <location>
        <begin position="24"/>
        <end position="44"/>
    </location>
</feature>